<feature type="active site" description="Proton donor" evidence="4">
    <location>
        <position position="108"/>
    </location>
</feature>
<accession>A0ABW5TL95</accession>
<keyword evidence="3 4" id="KW-0658">Purine biosynthesis</keyword>
<comment type="function">
    <text evidence="4">Catalyzes the transfer of a formyl group from 10-formyltetrahydrofolate to 5-phospho-ribosyl-glycinamide (GAR), producing 5-phospho-ribosyl-N-formylglycinamide (FGAR) and tetrahydrofolate.</text>
</comment>
<feature type="binding site" evidence="4">
    <location>
        <position position="106"/>
    </location>
    <ligand>
        <name>(6R)-10-formyltetrahydrofolate</name>
        <dbReference type="ChEBI" id="CHEBI:195366"/>
    </ligand>
</feature>
<dbReference type="RefSeq" id="WP_379982606.1">
    <property type="nucleotide sequence ID" value="NZ_JBHUMO010000062.1"/>
</dbReference>
<evidence type="ECO:0000256" key="1">
    <source>
        <dbReference type="ARBA" id="ARBA00005054"/>
    </source>
</evidence>
<proteinExistence type="inferred from homology"/>
<dbReference type="NCBIfam" id="TIGR00639">
    <property type="entry name" value="PurN"/>
    <property type="match status" value="1"/>
</dbReference>
<evidence type="ECO:0000256" key="3">
    <source>
        <dbReference type="ARBA" id="ARBA00022755"/>
    </source>
</evidence>
<feature type="binding site" evidence="4">
    <location>
        <begin position="89"/>
        <end position="92"/>
    </location>
    <ligand>
        <name>(6R)-10-formyltetrahydrofolate</name>
        <dbReference type="ChEBI" id="CHEBI:195366"/>
    </ligand>
</feature>
<dbReference type="CDD" id="cd08645">
    <property type="entry name" value="FMT_core_GART"/>
    <property type="match status" value="1"/>
</dbReference>
<dbReference type="HAMAP" id="MF_01930">
    <property type="entry name" value="PurN"/>
    <property type="match status" value="1"/>
</dbReference>
<dbReference type="SUPFAM" id="SSF53328">
    <property type="entry name" value="Formyltransferase"/>
    <property type="match status" value="1"/>
</dbReference>
<protein>
    <recommendedName>
        <fullName evidence="4">Phosphoribosylglycinamide formyltransferase</fullName>
        <ecNumber evidence="4">2.1.2.2</ecNumber>
    </recommendedName>
    <alternativeName>
        <fullName evidence="4">5'-phosphoribosylglycinamide transformylase</fullName>
    </alternativeName>
    <alternativeName>
        <fullName evidence="4">GAR transformylase</fullName>
        <shortName evidence="4">GART</shortName>
    </alternativeName>
</protein>
<dbReference type="PANTHER" id="PTHR43369">
    <property type="entry name" value="PHOSPHORIBOSYLGLYCINAMIDE FORMYLTRANSFERASE"/>
    <property type="match status" value="1"/>
</dbReference>
<evidence type="ECO:0000256" key="2">
    <source>
        <dbReference type="ARBA" id="ARBA00022679"/>
    </source>
</evidence>
<evidence type="ECO:0000259" key="5">
    <source>
        <dbReference type="Pfam" id="PF00551"/>
    </source>
</evidence>
<dbReference type="InterPro" id="IPR002376">
    <property type="entry name" value="Formyl_transf_N"/>
</dbReference>
<comment type="pathway">
    <text evidence="1 4">Purine metabolism; IMP biosynthesis via de novo pathway; N(2)-formyl-N(1)-(5-phospho-D-ribosyl)glycinamide from N(1)-(5-phospho-D-ribosyl)glycinamide (10-formyl THF route): step 1/1.</text>
</comment>
<dbReference type="EC" id="2.1.2.2" evidence="4"/>
<evidence type="ECO:0000256" key="4">
    <source>
        <dbReference type="HAMAP-Rule" id="MF_01930"/>
    </source>
</evidence>
<feature type="binding site" evidence="4">
    <location>
        <begin position="11"/>
        <end position="13"/>
    </location>
    <ligand>
        <name>N(1)-(5-phospho-beta-D-ribosyl)glycinamide</name>
        <dbReference type="ChEBI" id="CHEBI:143788"/>
    </ligand>
</feature>
<name>A0ABW5TL95_9ENTE</name>
<dbReference type="GO" id="GO:0004644">
    <property type="term" value="F:phosphoribosylglycinamide formyltransferase activity"/>
    <property type="evidence" value="ECO:0007669"/>
    <property type="project" value="UniProtKB-EC"/>
</dbReference>
<dbReference type="Proteomes" id="UP001597427">
    <property type="component" value="Unassembled WGS sequence"/>
</dbReference>
<comment type="catalytic activity">
    <reaction evidence="4">
        <text>N(1)-(5-phospho-beta-D-ribosyl)glycinamide + (6R)-10-formyltetrahydrofolate = N(2)-formyl-N(1)-(5-phospho-beta-D-ribosyl)glycinamide + (6S)-5,6,7,8-tetrahydrofolate + H(+)</text>
        <dbReference type="Rhea" id="RHEA:15053"/>
        <dbReference type="ChEBI" id="CHEBI:15378"/>
        <dbReference type="ChEBI" id="CHEBI:57453"/>
        <dbReference type="ChEBI" id="CHEBI:143788"/>
        <dbReference type="ChEBI" id="CHEBI:147286"/>
        <dbReference type="ChEBI" id="CHEBI:195366"/>
        <dbReference type="EC" id="2.1.2.2"/>
    </reaction>
</comment>
<dbReference type="InterPro" id="IPR004607">
    <property type="entry name" value="GART"/>
</dbReference>
<dbReference type="EMBL" id="JBHUMO010000062">
    <property type="protein sequence ID" value="MFD2729859.1"/>
    <property type="molecule type" value="Genomic_DNA"/>
</dbReference>
<organism evidence="6 7">
    <name type="scientific">Enterococcus camelliae</name>
    <dbReference type="NCBI Taxonomy" id="453959"/>
    <lineage>
        <taxon>Bacteria</taxon>
        <taxon>Bacillati</taxon>
        <taxon>Bacillota</taxon>
        <taxon>Bacilli</taxon>
        <taxon>Lactobacillales</taxon>
        <taxon>Enterococcaceae</taxon>
        <taxon>Enterococcus</taxon>
    </lineage>
</organism>
<reference evidence="7" key="1">
    <citation type="journal article" date="2019" name="Int. J. Syst. Evol. Microbiol.">
        <title>The Global Catalogue of Microorganisms (GCM) 10K type strain sequencing project: providing services to taxonomists for standard genome sequencing and annotation.</title>
        <authorList>
            <consortium name="The Broad Institute Genomics Platform"/>
            <consortium name="The Broad Institute Genome Sequencing Center for Infectious Disease"/>
            <person name="Wu L."/>
            <person name="Ma J."/>
        </authorList>
    </citation>
    <scope>NUCLEOTIDE SEQUENCE [LARGE SCALE GENOMIC DNA]</scope>
    <source>
        <strain evidence="7">TISTR 932</strain>
    </source>
</reference>
<comment type="similarity">
    <text evidence="4">Belongs to the GART family.</text>
</comment>
<keyword evidence="2 4" id="KW-0808">Transferase</keyword>
<evidence type="ECO:0000313" key="7">
    <source>
        <dbReference type="Proteomes" id="UP001597427"/>
    </source>
</evidence>
<sequence length="197" mass="22004">MKLAVFASGFGSNFSALLEAEKQKKLSAEIALLICDQPKAKVIERAVNESIPYYCLSPKDFPSKAHFEKQLVQILEEHEIDLIVLAGYMRLIGSTLLEPYRNRIINIHPSLLPAFPGRTSIADAYYANVTESGVTIHYIDEGIDTGPIIYQEVVAKKPDDTLEAFESRIHSVEHAIYPTVLEKIIQEGETNEKTSVN</sequence>
<feature type="site" description="Raises pKa of active site His" evidence="4">
    <location>
        <position position="144"/>
    </location>
</feature>
<comment type="caution">
    <text evidence="6">The sequence shown here is derived from an EMBL/GenBank/DDBJ whole genome shotgun (WGS) entry which is preliminary data.</text>
</comment>
<feature type="domain" description="Formyl transferase N-terminal" evidence="5">
    <location>
        <begin position="1"/>
        <end position="181"/>
    </location>
</feature>
<dbReference type="PANTHER" id="PTHR43369:SF2">
    <property type="entry name" value="PHOSPHORIBOSYLGLYCINAMIDE FORMYLTRANSFERASE"/>
    <property type="match status" value="1"/>
</dbReference>
<feature type="binding site" evidence="4">
    <location>
        <position position="64"/>
    </location>
    <ligand>
        <name>(6R)-10-formyltetrahydrofolate</name>
        <dbReference type="ChEBI" id="CHEBI:195366"/>
    </ligand>
</feature>
<gene>
    <name evidence="4 6" type="primary">purN</name>
    <name evidence="6" type="ORF">ACFSR0_10670</name>
</gene>
<dbReference type="InterPro" id="IPR036477">
    <property type="entry name" value="Formyl_transf_N_sf"/>
</dbReference>
<evidence type="ECO:0000313" key="6">
    <source>
        <dbReference type="EMBL" id="MFD2729859.1"/>
    </source>
</evidence>
<dbReference type="Pfam" id="PF00551">
    <property type="entry name" value="Formyl_trans_N"/>
    <property type="match status" value="1"/>
</dbReference>
<keyword evidence="7" id="KW-1185">Reference proteome</keyword>
<dbReference type="Gene3D" id="3.40.50.170">
    <property type="entry name" value="Formyl transferase, N-terminal domain"/>
    <property type="match status" value="1"/>
</dbReference>